<dbReference type="Pfam" id="PF05275">
    <property type="entry name" value="CopB"/>
    <property type="match status" value="1"/>
</dbReference>
<accession>A0ABT7WM90</accession>
<organism evidence="1 2">
    <name type="scientific">Acinetobacter thutiue</name>
    <dbReference type="NCBI Taxonomy" id="2998078"/>
    <lineage>
        <taxon>Bacteria</taxon>
        <taxon>Pseudomonadati</taxon>
        <taxon>Pseudomonadota</taxon>
        <taxon>Gammaproteobacteria</taxon>
        <taxon>Moraxellales</taxon>
        <taxon>Moraxellaceae</taxon>
        <taxon>Acinetobacter</taxon>
    </lineage>
</organism>
<dbReference type="Proteomes" id="UP001168524">
    <property type="component" value="Unassembled WGS sequence"/>
</dbReference>
<sequence length="294" mass="33561">MHIIKPTPEMKRHVRLLLMGGMMCCLSVVTYAHKEHNHMTDEQPVMQMGASSAMQHEQHQVASPVKVEVDHAQHDHHREHGGQIYQATSLENAWTVDDHGRGSASSKLKTWIGTDENKIFIKAHVEKAESERTQTDAMALYSRNISDFWDVQVGARYQYHPEQQQDKSQWSAVVGLHGLAPYFFETEAYLYAGQDQRWQFSLETSRDVLFTQKLIAQPYFNADLVLNDQSKYAKKSGVSKLQTGVQIRYEINKKVMPFIDLAYAYHKGNKQTAWQMASGREQGGLYGAGLTLKF</sequence>
<dbReference type="SUPFAM" id="SSF103515">
    <property type="entry name" value="Autotransporter"/>
    <property type="match status" value="1"/>
</dbReference>
<dbReference type="RefSeq" id="WP_267980061.1">
    <property type="nucleotide sequence ID" value="NZ_JAPQKF010000002.1"/>
</dbReference>
<dbReference type="EMBL" id="JAUDZE010000002">
    <property type="protein sequence ID" value="MDN0013799.1"/>
    <property type="molecule type" value="Genomic_DNA"/>
</dbReference>
<evidence type="ECO:0000313" key="2">
    <source>
        <dbReference type="Proteomes" id="UP001168524"/>
    </source>
</evidence>
<proteinExistence type="predicted"/>
<gene>
    <name evidence="1" type="ORF">QTA56_06015</name>
</gene>
<reference evidence="1" key="1">
    <citation type="submission" date="2023-06" db="EMBL/GenBank/DDBJ databases">
        <title>Two novel species of Acinetobacter isolated from motorbike repairing workshop in Vietnam.</title>
        <authorList>
            <person name="Le N.T.T."/>
        </authorList>
    </citation>
    <scope>NUCLEOTIDE SEQUENCE</scope>
    <source>
        <strain evidence="1">VNH17</strain>
    </source>
</reference>
<protein>
    <submittedName>
        <fullName evidence="1">Copper resistance protein B</fullName>
    </submittedName>
</protein>
<evidence type="ECO:0000313" key="1">
    <source>
        <dbReference type="EMBL" id="MDN0013799.1"/>
    </source>
</evidence>
<keyword evidence="2" id="KW-1185">Reference proteome</keyword>
<dbReference type="InterPro" id="IPR007939">
    <property type="entry name" value="Cu-R_B_prcur"/>
</dbReference>
<name>A0ABT7WM90_9GAMM</name>
<dbReference type="InterPro" id="IPR036709">
    <property type="entry name" value="Autotransporte_beta_dom_sf"/>
</dbReference>
<comment type="caution">
    <text evidence="1">The sequence shown here is derived from an EMBL/GenBank/DDBJ whole genome shotgun (WGS) entry which is preliminary data.</text>
</comment>